<feature type="transmembrane region" description="Helical" evidence="1">
    <location>
        <begin position="113"/>
        <end position="131"/>
    </location>
</feature>
<evidence type="ECO:0000313" key="3">
    <source>
        <dbReference type="EMBL" id="EKX96934.1"/>
    </source>
</evidence>
<dbReference type="STRING" id="1127699.HMPREF9151_02315"/>
<keyword evidence="1" id="KW-0812">Transmembrane</keyword>
<feature type="transmembrane region" description="Helical" evidence="1">
    <location>
        <begin position="143"/>
        <end position="172"/>
    </location>
</feature>
<feature type="transmembrane region" description="Helical" evidence="1">
    <location>
        <begin position="87"/>
        <end position="107"/>
    </location>
</feature>
<feature type="domain" description="Phosphatidic acid phosphatase type 2/haloperoxidase" evidence="2">
    <location>
        <begin position="134"/>
        <end position="201"/>
    </location>
</feature>
<sequence>MKEKNIILAARVMSMLFTPFYLPIVGLIALFTFSYMALLPWDYKLEVLLLVYFFTVLIPTILIHLYRRYQGWNLIELGAKERRLIPYIISILCYFSCYYIMSVLQIPHFMARILMAALIIQVLCAVINIWWKISTHSAAIGGVAGALMAFSFLFMFNPTWWLCLVFIIGGMVGTSRMILRQHTLWQVVAGFLLGMVCAFLAI</sequence>
<name>L1N109_9BACT</name>
<organism evidence="3 4">
    <name type="scientific">Hoylesella saccharolytica F0055</name>
    <dbReference type="NCBI Taxonomy" id="1127699"/>
    <lineage>
        <taxon>Bacteria</taxon>
        <taxon>Pseudomonadati</taxon>
        <taxon>Bacteroidota</taxon>
        <taxon>Bacteroidia</taxon>
        <taxon>Bacteroidales</taxon>
        <taxon>Prevotellaceae</taxon>
        <taxon>Hoylesella</taxon>
    </lineage>
</organism>
<reference evidence="3 4" key="1">
    <citation type="submission" date="2012-05" db="EMBL/GenBank/DDBJ databases">
        <authorList>
            <person name="Weinstock G."/>
            <person name="Sodergren E."/>
            <person name="Lobos E.A."/>
            <person name="Fulton L."/>
            <person name="Fulton R."/>
            <person name="Courtney L."/>
            <person name="Fronick C."/>
            <person name="O'Laughlin M."/>
            <person name="Godfrey J."/>
            <person name="Wilson R.M."/>
            <person name="Miner T."/>
            <person name="Farmer C."/>
            <person name="Delehaunty K."/>
            <person name="Cordes M."/>
            <person name="Minx P."/>
            <person name="Tomlinson C."/>
            <person name="Chen J."/>
            <person name="Wollam A."/>
            <person name="Pepin K.H."/>
            <person name="Bhonagiri V."/>
            <person name="Zhang X."/>
            <person name="Suruliraj S."/>
            <person name="Warren W."/>
            <person name="Mitreva M."/>
            <person name="Mardis E.R."/>
            <person name="Wilson R.K."/>
        </authorList>
    </citation>
    <scope>NUCLEOTIDE SEQUENCE [LARGE SCALE GENOMIC DNA]</scope>
    <source>
        <strain evidence="3 4">F0055</strain>
    </source>
</reference>
<dbReference type="PATRIC" id="fig|1127699.3.peg.2115"/>
<gene>
    <name evidence="3" type="ORF">HMPREF9151_02315</name>
</gene>
<evidence type="ECO:0000259" key="2">
    <source>
        <dbReference type="Pfam" id="PF01569"/>
    </source>
</evidence>
<feature type="transmembrane region" description="Helical" evidence="1">
    <location>
        <begin position="20"/>
        <end position="41"/>
    </location>
</feature>
<feature type="transmembrane region" description="Helical" evidence="1">
    <location>
        <begin position="47"/>
        <end position="66"/>
    </location>
</feature>
<feature type="transmembrane region" description="Helical" evidence="1">
    <location>
        <begin position="184"/>
        <end position="201"/>
    </location>
</feature>
<dbReference type="InterPro" id="IPR000326">
    <property type="entry name" value="PAP2/HPO"/>
</dbReference>
<proteinExistence type="predicted"/>
<accession>L1N109</accession>
<dbReference type="Gene3D" id="1.20.144.10">
    <property type="entry name" value="Phosphatidic acid phosphatase type 2/haloperoxidase"/>
    <property type="match status" value="1"/>
</dbReference>
<dbReference type="Proteomes" id="UP000010433">
    <property type="component" value="Unassembled WGS sequence"/>
</dbReference>
<keyword evidence="1" id="KW-1133">Transmembrane helix</keyword>
<dbReference type="EMBL" id="AMEP01000148">
    <property type="protein sequence ID" value="EKX96934.1"/>
    <property type="molecule type" value="Genomic_DNA"/>
</dbReference>
<dbReference type="CDD" id="cd01610">
    <property type="entry name" value="PAP2_like"/>
    <property type="match status" value="1"/>
</dbReference>
<dbReference type="OrthoDB" id="9786064at2"/>
<keyword evidence="4" id="KW-1185">Reference proteome</keyword>
<dbReference type="AlphaFoldDB" id="L1N109"/>
<comment type="caution">
    <text evidence="3">The sequence shown here is derived from an EMBL/GenBank/DDBJ whole genome shotgun (WGS) entry which is preliminary data.</text>
</comment>
<dbReference type="Pfam" id="PF01569">
    <property type="entry name" value="PAP2"/>
    <property type="match status" value="1"/>
</dbReference>
<protein>
    <recommendedName>
        <fullName evidence="2">Phosphatidic acid phosphatase type 2/haloperoxidase domain-containing protein</fullName>
    </recommendedName>
</protein>
<evidence type="ECO:0000256" key="1">
    <source>
        <dbReference type="SAM" id="Phobius"/>
    </source>
</evidence>
<evidence type="ECO:0000313" key="4">
    <source>
        <dbReference type="Proteomes" id="UP000010433"/>
    </source>
</evidence>
<keyword evidence="1" id="KW-0472">Membrane</keyword>
<dbReference type="RefSeq" id="WP_009161175.1">
    <property type="nucleotide sequence ID" value="NZ_KB290963.1"/>
</dbReference>
<dbReference type="HOGENOM" id="CLU_093776_1_1_10"/>